<dbReference type="Pfam" id="PF01426">
    <property type="entry name" value="BAH"/>
    <property type="match status" value="1"/>
</dbReference>
<evidence type="ECO:0000313" key="3">
    <source>
        <dbReference type="EMBL" id="JAT63325.1"/>
    </source>
</evidence>
<dbReference type="EMBL" id="GDJX01004611">
    <property type="protein sequence ID" value="JAT63325.1"/>
    <property type="molecule type" value="Transcribed_RNA"/>
</dbReference>
<dbReference type="InterPro" id="IPR001025">
    <property type="entry name" value="BAH_dom"/>
</dbReference>
<accession>A0A1D1Z8V0</accession>
<dbReference type="InterPro" id="IPR043151">
    <property type="entry name" value="BAH_sf"/>
</dbReference>
<proteinExistence type="predicted"/>
<protein>
    <submittedName>
        <fullName evidence="3">DNA (Cytosine-5)-methyltransferase CMT2</fullName>
    </submittedName>
</protein>
<sequence length="721" mass="81197">MAKVAGGYVGWEEVVVSSDRGRREVHYYLKDACGGVDLAVVGREKSARHMSYAVPASFLRSCGADPMSKLSPTGPSSSPSSVSCTSTITSGTTTGSCSYPSPPPSSSAASLSLKWRSRREVIDWLDSIVSGPSLYSTSLVEFWNDEGMDITDGYTLKDISSEKMRIRSEEFSWLGSSGTCRKQRKHYRSFCRNGITISVHNFVYVMSEENKRLVAYVEDLYEDLKAKKMVVVRWFHRIDEVAIILPPDVHDREIFFSLCLQDLSVECIDGLAAVLSAQHFEKHLNDAVHNLWNPFLCLRQIDNEDVKPFDITLVHGYWKQEVLRSMFVNPKVYLKSTACSRSTTIDGASDSIPNHKTKRKNRMISVENAKGSLRLKFRRVGDASLGGRHSSDCCPPAPLPPKKIPKQNIQLLLSAGCHVEVLSQDSGLRGCWFRCMILKRHQDKVKVKYQDVQDADETGHLEEWVLVSRVAVADNFGIRLEGRTTVRPQPSPRSKISRVFDVGSVVDAWWHDAWWEGIVIAREADHKVCVYFPGEQRASTFCPQDLRQSQDWSCNRWNSIRDRPDVVSYFLSKKFREDNGKDGEELGCTISEEYNHPETETPALCMPSMGKNAYNFKCGEEPRPGRWWEDVPGLAPDEFLAQLKWSSSRKRCPRRFIRGRPNHVGENDGSMNGGSHDSANGTTSCMKFLTPQPLLPDNNCKFRGDSFFSDPPAMSSLVVSR</sequence>
<dbReference type="Gene3D" id="2.30.30.490">
    <property type="match status" value="1"/>
</dbReference>
<dbReference type="GO" id="GO:0003682">
    <property type="term" value="F:chromatin binding"/>
    <property type="evidence" value="ECO:0007669"/>
    <property type="project" value="InterPro"/>
</dbReference>
<name>A0A1D1Z8V0_9ARAE</name>
<dbReference type="PANTHER" id="PTHR31917:SF58">
    <property type="entry name" value="AGENET AND BROMO-ADJACENT HOMOLOGY (BAH) DOMAIN-CONTAINING PROTEIN"/>
    <property type="match status" value="1"/>
</dbReference>
<dbReference type="GO" id="GO:0008168">
    <property type="term" value="F:methyltransferase activity"/>
    <property type="evidence" value="ECO:0007669"/>
    <property type="project" value="UniProtKB-KW"/>
</dbReference>
<dbReference type="InterPro" id="IPR014002">
    <property type="entry name" value="Agenet_dom_plant"/>
</dbReference>
<keyword evidence="3" id="KW-0808">Transferase</keyword>
<dbReference type="PANTHER" id="PTHR31917">
    <property type="entry name" value="AGENET DOMAIN-CONTAINING PROTEIN-RELATED"/>
    <property type="match status" value="1"/>
</dbReference>
<evidence type="ECO:0000256" key="1">
    <source>
        <dbReference type="SAM" id="MobiDB-lite"/>
    </source>
</evidence>
<organism evidence="3">
    <name type="scientific">Anthurium amnicola</name>
    <dbReference type="NCBI Taxonomy" id="1678845"/>
    <lineage>
        <taxon>Eukaryota</taxon>
        <taxon>Viridiplantae</taxon>
        <taxon>Streptophyta</taxon>
        <taxon>Embryophyta</taxon>
        <taxon>Tracheophyta</taxon>
        <taxon>Spermatophyta</taxon>
        <taxon>Magnoliopsida</taxon>
        <taxon>Liliopsida</taxon>
        <taxon>Araceae</taxon>
        <taxon>Pothoideae</taxon>
        <taxon>Potheae</taxon>
        <taxon>Anthurium</taxon>
    </lineage>
</organism>
<reference evidence="3" key="1">
    <citation type="submission" date="2015-07" db="EMBL/GenBank/DDBJ databases">
        <title>Transcriptome Assembly of Anthurium amnicola.</title>
        <authorList>
            <person name="Suzuki J."/>
        </authorList>
    </citation>
    <scope>NUCLEOTIDE SEQUENCE</scope>
</reference>
<feature type="domain" description="BAH" evidence="2">
    <location>
        <begin position="195"/>
        <end position="312"/>
    </location>
</feature>
<dbReference type="SMART" id="SM00743">
    <property type="entry name" value="Agenet"/>
    <property type="match status" value="2"/>
</dbReference>
<dbReference type="AlphaFoldDB" id="A0A1D1Z8V0"/>
<feature type="region of interest" description="Disordered" evidence="1">
    <location>
        <begin position="658"/>
        <end position="678"/>
    </location>
</feature>
<dbReference type="PROSITE" id="PS51038">
    <property type="entry name" value="BAH"/>
    <property type="match status" value="1"/>
</dbReference>
<dbReference type="Pfam" id="PF05641">
    <property type="entry name" value="Agenet"/>
    <property type="match status" value="1"/>
</dbReference>
<keyword evidence="3" id="KW-0489">Methyltransferase</keyword>
<gene>
    <name evidence="3" type="primary">CMT2_3</name>
    <name evidence="3" type="ORF">g.98805</name>
</gene>
<feature type="compositionally biased region" description="Polar residues" evidence="1">
    <location>
        <begin position="669"/>
        <end position="678"/>
    </location>
</feature>
<evidence type="ECO:0000259" key="2">
    <source>
        <dbReference type="PROSITE" id="PS51038"/>
    </source>
</evidence>
<dbReference type="SMART" id="SM00439">
    <property type="entry name" value="BAH"/>
    <property type="match status" value="1"/>
</dbReference>
<dbReference type="CDD" id="cd20405">
    <property type="entry name" value="Tudor_Agenet_AtDUF_rpt1_3"/>
    <property type="match status" value="1"/>
</dbReference>
<dbReference type="InterPro" id="IPR008395">
    <property type="entry name" value="Agenet-like_dom"/>
</dbReference>
<dbReference type="GO" id="GO:0032259">
    <property type="term" value="P:methylation"/>
    <property type="evidence" value="ECO:0007669"/>
    <property type="project" value="UniProtKB-KW"/>
</dbReference>